<dbReference type="InterPro" id="IPR050276">
    <property type="entry name" value="MshD_Acetyltransferase"/>
</dbReference>
<accession>A0A401IPT4</accession>
<proteinExistence type="predicted"/>
<comment type="caution">
    <text evidence="2">The sequence shown here is derived from an EMBL/GenBank/DDBJ whole genome shotgun (WGS) entry which is preliminary data.</text>
</comment>
<dbReference type="Pfam" id="PF00583">
    <property type="entry name" value="Acetyltransf_1"/>
    <property type="match status" value="1"/>
</dbReference>
<gene>
    <name evidence="2" type="ORF">LFYK43_00060</name>
</gene>
<keyword evidence="3" id="KW-1185">Reference proteome</keyword>
<dbReference type="SUPFAM" id="SSF55729">
    <property type="entry name" value="Acyl-CoA N-acyltransferases (Nat)"/>
    <property type="match status" value="1"/>
</dbReference>
<dbReference type="OrthoDB" id="5292888at2"/>
<keyword evidence="2" id="KW-0808">Transferase</keyword>
<dbReference type="Proteomes" id="UP000286848">
    <property type="component" value="Unassembled WGS sequence"/>
</dbReference>
<dbReference type="PANTHER" id="PTHR43617">
    <property type="entry name" value="L-AMINO ACID N-ACETYLTRANSFERASE"/>
    <property type="match status" value="1"/>
</dbReference>
<organism evidence="2 3">
    <name type="scientific">Ligilactobacillus salitolerans</name>
    <dbReference type="NCBI Taxonomy" id="1808352"/>
    <lineage>
        <taxon>Bacteria</taxon>
        <taxon>Bacillati</taxon>
        <taxon>Bacillota</taxon>
        <taxon>Bacilli</taxon>
        <taxon>Lactobacillales</taxon>
        <taxon>Lactobacillaceae</taxon>
        <taxon>Ligilactobacillus</taxon>
    </lineage>
</organism>
<name>A0A401IPT4_9LACO</name>
<dbReference type="CDD" id="cd04301">
    <property type="entry name" value="NAT_SF"/>
    <property type="match status" value="1"/>
</dbReference>
<dbReference type="PROSITE" id="PS51186">
    <property type="entry name" value="GNAT"/>
    <property type="match status" value="1"/>
</dbReference>
<reference evidence="2 3" key="1">
    <citation type="journal article" date="2019" name="Int. J. Syst. Evol. Microbiol.">
        <title>Lactobacillus salitolerans sp. nov., a novel lactic acid bacterium isolated from spent mushroom substrates.</title>
        <authorList>
            <person name="Tohno M."/>
            <person name="Tanizawa Y."/>
            <person name="Kojima Y."/>
            <person name="Sakamoto M."/>
            <person name="Nakamura Y."/>
            <person name="Ohkuma M."/>
            <person name="Kobayashi H."/>
        </authorList>
    </citation>
    <scope>NUCLEOTIDE SEQUENCE [LARGE SCALE GENOMIC DNA]</scope>
    <source>
        <strain evidence="2 3">YK43</strain>
    </source>
</reference>
<dbReference type="AlphaFoldDB" id="A0A401IPT4"/>
<protein>
    <submittedName>
        <fullName evidence="2">GNAT family acetyltransferase</fullName>
    </submittedName>
</protein>
<dbReference type="PANTHER" id="PTHR43617:SF30">
    <property type="entry name" value="HISTONE ACETYLTRANSFERASE"/>
    <property type="match status" value="1"/>
</dbReference>
<evidence type="ECO:0000313" key="2">
    <source>
        <dbReference type="EMBL" id="GBG93547.1"/>
    </source>
</evidence>
<dbReference type="Gene3D" id="3.40.630.30">
    <property type="match status" value="1"/>
</dbReference>
<evidence type="ECO:0000259" key="1">
    <source>
        <dbReference type="PROSITE" id="PS51186"/>
    </source>
</evidence>
<dbReference type="InterPro" id="IPR016181">
    <property type="entry name" value="Acyl_CoA_acyltransferase"/>
</dbReference>
<dbReference type="GO" id="GO:0016747">
    <property type="term" value="F:acyltransferase activity, transferring groups other than amino-acyl groups"/>
    <property type="evidence" value="ECO:0007669"/>
    <property type="project" value="InterPro"/>
</dbReference>
<evidence type="ECO:0000313" key="3">
    <source>
        <dbReference type="Proteomes" id="UP000286848"/>
    </source>
</evidence>
<sequence>MAQIITIRPCTEGEDFSAISKLYLKTWKSAYQGLLPQKLLDQLNENTWSPQDRWQNTLIAENASQKIIGVCSYGPARSAVFPNYGEIYSLYIDPEYQQIGTGSQLLKRALHILQQGGYHSVFLWVLYNNMPAIKFYQKMGFKTIGEPRIDKSKLGETKEKAMRIDLK</sequence>
<feature type="domain" description="N-acetyltransferase" evidence="1">
    <location>
        <begin position="5"/>
        <end position="167"/>
    </location>
</feature>
<dbReference type="InterPro" id="IPR000182">
    <property type="entry name" value="GNAT_dom"/>
</dbReference>
<dbReference type="EMBL" id="BFFP01000001">
    <property type="protein sequence ID" value="GBG93547.1"/>
    <property type="molecule type" value="Genomic_DNA"/>
</dbReference>
<dbReference type="RefSeq" id="WP_124974159.1">
    <property type="nucleotide sequence ID" value="NZ_BFFP01000001.1"/>
</dbReference>